<feature type="non-terminal residue" evidence="8">
    <location>
        <position position="240"/>
    </location>
</feature>
<name>R7RYX0_STEHR</name>
<dbReference type="InterPro" id="IPR003738">
    <property type="entry name" value="SRAP"/>
</dbReference>
<sequence length="240" mass="27542">RYNVAPHTLNYAPVLRRAEPIRDNPFEGPSDYLVLHTMKWGLIPHWNKSAASDSKAINVRSENLVEGSSQWVKIKGKRRCAVVAQGYVLRKAPPYNESDAPVFYEWQKKGKERVPHFTRAKDNRLLLFAGLYDDVILEGQTNPLWTFTIVTTVANKEFEWLHDRQPVILSSDSDVKLWLDTSSQRWTKELNKLLDPHVDFKCPLECYPVPNEVSTIGTESSSFIEPISQRKDGILAMFSK</sequence>
<evidence type="ECO:0000256" key="2">
    <source>
        <dbReference type="ARBA" id="ARBA00022670"/>
    </source>
</evidence>
<dbReference type="AlphaFoldDB" id="R7RYX0"/>
<dbReference type="PANTHER" id="PTHR13604:SF0">
    <property type="entry name" value="ABASIC SITE PROCESSING PROTEIN HMCES"/>
    <property type="match status" value="1"/>
</dbReference>
<feature type="non-terminal residue" evidence="8">
    <location>
        <position position="1"/>
    </location>
</feature>
<proteinExistence type="inferred from homology"/>
<dbReference type="GeneID" id="18804307"/>
<dbReference type="GO" id="GO:0003697">
    <property type="term" value="F:single-stranded DNA binding"/>
    <property type="evidence" value="ECO:0007669"/>
    <property type="project" value="InterPro"/>
</dbReference>
<dbReference type="SUPFAM" id="SSF143081">
    <property type="entry name" value="BB1717-like"/>
    <property type="match status" value="1"/>
</dbReference>
<keyword evidence="7" id="KW-0456">Lyase</keyword>
<gene>
    <name evidence="8" type="ORF">STEHIDRAFT_22733</name>
</gene>
<keyword evidence="5" id="KW-0190">Covalent protein-DNA linkage</keyword>
<evidence type="ECO:0000256" key="3">
    <source>
        <dbReference type="ARBA" id="ARBA00022763"/>
    </source>
</evidence>
<dbReference type="Gene3D" id="3.90.1680.10">
    <property type="entry name" value="SOS response associated peptidase-like"/>
    <property type="match status" value="1"/>
</dbReference>
<keyword evidence="4" id="KW-0378">Hydrolase</keyword>
<dbReference type="InterPro" id="IPR036590">
    <property type="entry name" value="SRAP-like"/>
</dbReference>
<dbReference type="GO" id="GO:0106300">
    <property type="term" value="P:protein-DNA covalent cross-linking repair"/>
    <property type="evidence" value="ECO:0007669"/>
    <property type="project" value="InterPro"/>
</dbReference>
<dbReference type="EMBL" id="JH687399">
    <property type="protein sequence ID" value="EIM80100.1"/>
    <property type="molecule type" value="Genomic_DNA"/>
</dbReference>
<dbReference type="OrthoDB" id="2111841at2759"/>
<dbReference type="RefSeq" id="XP_007310640.1">
    <property type="nucleotide sequence ID" value="XM_007310578.1"/>
</dbReference>
<reference evidence="9" key="1">
    <citation type="journal article" date="2012" name="Science">
        <title>The Paleozoic origin of enzymatic lignin decomposition reconstructed from 31 fungal genomes.</title>
        <authorList>
            <person name="Floudas D."/>
            <person name="Binder M."/>
            <person name="Riley R."/>
            <person name="Barry K."/>
            <person name="Blanchette R.A."/>
            <person name="Henrissat B."/>
            <person name="Martinez A.T."/>
            <person name="Otillar R."/>
            <person name="Spatafora J.W."/>
            <person name="Yadav J.S."/>
            <person name="Aerts A."/>
            <person name="Benoit I."/>
            <person name="Boyd A."/>
            <person name="Carlson A."/>
            <person name="Copeland A."/>
            <person name="Coutinho P.M."/>
            <person name="de Vries R.P."/>
            <person name="Ferreira P."/>
            <person name="Findley K."/>
            <person name="Foster B."/>
            <person name="Gaskell J."/>
            <person name="Glotzer D."/>
            <person name="Gorecki P."/>
            <person name="Heitman J."/>
            <person name="Hesse C."/>
            <person name="Hori C."/>
            <person name="Igarashi K."/>
            <person name="Jurgens J.A."/>
            <person name="Kallen N."/>
            <person name="Kersten P."/>
            <person name="Kohler A."/>
            <person name="Kuees U."/>
            <person name="Kumar T.K.A."/>
            <person name="Kuo A."/>
            <person name="LaButti K."/>
            <person name="Larrondo L.F."/>
            <person name="Lindquist E."/>
            <person name="Ling A."/>
            <person name="Lombard V."/>
            <person name="Lucas S."/>
            <person name="Lundell T."/>
            <person name="Martin R."/>
            <person name="McLaughlin D.J."/>
            <person name="Morgenstern I."/>
            <person name="Morin E."/>
            <person name="Murat C."/>
            <person name="Nagy L.G."/>
            <person name="Nolan M."/>
            <person name="Ohm R.A."/>
            <person name="Patyshakuliyeva A."/>
            <person name="Rokas A."/>
            <person name="Ruiz-Duenas F.J."/>
            <person name="Sabat G."/>
            <person name="Salamov A."/>
            <person name="Samejima M."/>
            <person name="Schmutz J."/>
            <person name="Slot J.C."/>
            <person name="St John F."/>
            <person name="Stenlid J."/>
            <person name="Sun H."/>
            <person name="Sun S."/>
            <person name="Syed K."/>
            <person name="Tsang A."/>
            <person name="Wiebenga A."/>
            <person name="Young D."/>
            <person name="Pisabarro A."/>
            <person name="Eastwood D.C."/>
            <person name="Martin F."/>
            <person name="Cullen D."/>
            <person name="Grigoriev I.V."/>
            <person name="Hibbett D.S."/>
        </authorList>
    </citation>
    <scope>NUCLEOTIDE SEQUENCE [LARGE SCALE GENOMIC DNA]</scope>
    <source>
        <strain evidence="9">FP-91666</strain>
    </source>
</reference>
<dbReference type="GO" id="GO:0008233">
    <property type="term" value="F:peptidase activity"/>
    <property type="evidence" value="ECO:0007669"/>
    <property type="project" value="UniProtKB-KW"/>
</dbReference>
<dbReference type="Pfam" id="PF02586">
    <property type="entry name" value="SRAP"/>
    <property type="match status" value="2"/>
</dbReference>
<accession>R7RYX0</accession>
<evidence type="ECO:0000256" key="4">
    <source>
        <dbReference type="ARBA" id="ARBA00022801"/>
    </source>
</evidence>
<evidence type="ECO:0000256" key="5">
    <source>
        <dbReference type="ARBA" id="ARBA00023124"/>
    </source>
</evidence>
<evidence type="ECO:0000313" key="8">
    <source>
        <dbReference type="EMBL" id="EIM80100.1"/>
    </source>
</evidence>
<keyword evidence="2" id="KW-0645">Protease</keyword>
<dbReference type="Proteomes" id="UP000053927">
    <property type="component" value="Unassembled WGS sequence"/>
</dbReference>
<dbReference type="PANTHER" id="PTHR13604">
    <property type="entry name" value="DC12-RELATED"/>
    <property type="match status" value="1"/>
</dbReference>
<comment type="similarity">
    <text evidence="1">Belongs to the SOS response-associated peptidase family.</text>
</comment>
<evidence type="ECO:0000256" key="1">
    <source>
        <dbReference type="ARBA" id="ARBA00008136"/>
    </source>
</evidence>
<dbReference type="GO" id="GO:0016829">
    <property type="term" value="F:lyase activity"/>
    <property type="evidence" value="ECO:0007669"/>
    <property type="project" value="UniProtKB-KW"/>
</dbReference>
<dbReference type="GO" id="GO:0006508">
    <property type="term" value="P:proteolysis"/>
    <property type="evidence" value="ECO:0007669"/>
    <property type="project" value="UniProtKB-KW"/>
</dbReference>
<dbReference type="KEGG" id="shs:STEHIDRAFT_22733"/>
<protein>
    <submittedName>
        <fullName evidence="8">DUF159-domain-containing protein</fullName>
    </submittedName>
</protein>
<dbReference type="eggNOG" id="KOG2618">
    <property type="taxonomic scope" value="Eukaryota"/>
</dbReference>
<evidence type="ECO:0000256" key="7">
    <source>
        <dbReference type="ARBA" id="ARBA00023239"/>
    </source>
</evidence>
<keyword evidence="9" id="KW-1185">Reference proteome</keyword>
<evidence type="ECO:0000313" key="9">
    <source>
        <dbReference type="Proteomes" id="UP000053927"/>
    </source>
</evidence>
<evidence type="ECO:0000256" key="6">
    <source>
        <dbReference type="ARBA" id="ARBA00023125"/>
    </source>
</evidence>
<organism evidence="8 9">
    <name type="scientific">Stereum hirsutum (strain FP-91666)</name>
    <name type="common">White-rot fungus</name>
    <dbReference type="NCBI Taxonomy" id="721885"/>
    <lineage>
        <taxon>Eukaryota</taxon>
        <taxon>Fungi</taxon>
        <taxon>Dikarya</taxon>
        <taxon>Basidiomycota</taxon>
        <taxon>Agaricomycotina</taxon>
        <taxon>Agaricomycetes</taxon>
        <taxon>Russulales</taxon>
        <taxon>Stereaceae</taxon>
        <taxon>Stereum</taxon>
    </lineage>
</organism>
<keyword evidence="6" id="KW-0238">DNA-binding</keyword>
<keyword evidence="3" id="KW-0227">DNA damage</keyword>